<dbReference type="PROSITE" id="PS50908">
    <property type="entry name" value="RWD"/>
    <property type="match status" value="1"/>
</dbReference>
<organism evidence="4">
    <name type="scientific">Cacopsylla melanoneura</name>
    <dbReference type="NCBI Taxonomy" id="428564"/>
    <lineage>
        <taxon>Eukaryota</taxon>
        <taxon>Metazoa</taxon>
        <taxon>Ecdysozoa</taxon>
        <taxon>Arthropoda</taxon>
        <taxon>Hexapoda</taxon>
        <taxon>Insecta</taxon>
        <taxon>Pterygota</taxon>
        <taxon>Neoptera</taxon>
        <taxon>Paraneoptera</taxon>
        <taxon>Hemiptera</taxon>
        <taxon>Sternorrhyncha</taxon>
        <taxon>Psylloidea</taxon>
        <taxon>Psyllidae</taxon>
        <taxon>Psyllinae</taxon>
        <taxon>Cacopsylla</taxon>
    </lineage>
</organism>
<dbReference type="Pfam" id="PF05773">
    <property type="entry name" value="RWD"/>
    <property type="match status" value="1"/>
</dbReference>
<dbReference type="EMBL" id="HBUF01312297">
    <property type="protein sequence ID" value="CAG6693411.1"/>
    <property type="molecule type" value="Transcribed_RNA"/>
</dbReference>
<dbReference type="EMBL" id="HBUF01162279">
    <property type="protein sequence ID" value="CAG6650436.1"/>
    <property type="molecule type" value="Transcribed_RNA"/>
</dbReference>
<dbReference type="Pfam" id="PF16543">
    <property type="entry name" value="DFRP_C"/>
    <property type="match status" value="1"/>
</dbReference>
<dbReference type="InterPro" id="IPR006575">
    <property type="entry name" value="RWD_dom"/>
</dbReference>
<protein>
    <submittedName>
        <fullName evidence="4">RWD domain-containing protein 1</fullName>
    </submittedName>
</protein>
<dbReference type="InterPro" id="IPR040213">
    <property type="entry name" value="GIR2-like"/>
</dbReference>
<feature type="compositionally biased region" description="Polar residues" evidence="2">
    <location>
        <begin position="210"/>
        <end position="222"/>
    </location>
</feature>
<dbReference type="SUPFAM" id="SSF54495">
    <property type="entry name" value="UBC-like"/>
    <property type="match status" value="1"/>
</dbReference>
<dbReference type="FunFam" id="3.10.110.10:FF:000075">
    <property type="entry name" value="RWD domain-containing protein (Gir2)"/>
    <property type="match status" value="1"/>
</dbReference>
<dbReference type="Gene3D" id="3.10.110.10">
    <property type="entry name" value="Ubiquitin Conjugating Enzyme"/>
    <property type="match status" value="1"/>
</dbReference>
<dbReference type="EMBL" id="HBUF01534221">
    <property type="protein sequence ID" value="CAG6752735.1"/>
    <property type="molecule type" value="Transcribed_RNA"/>
</dbReference>
<accession>A0A8D8ZSA3</accession>
<sequence length="247" mass="28915">MDYKEEQTNEIEALDSIYYGDIEILDSDPHTFTLPIRSECVDEEHQMNCLLKFQYTPKYPEEIPIIEIENCDNIDEDVEQELKEYLLLQANENLGMVMVFTLVSSAQEWLSTKSDQIKKDKEDAEERRIRAEEEAEQKRFEGTVVTLETFIAWKAQFDKEMAHIIFEEKNKQKEKMAGKLTGREMFMQDKSLIESDLKFIEESGDVVEPSTDSVQVNEQLFQDMNDLDLSDSDDADYDPNEEEEEDD</sequence>
<proteinExistence type="predicted"/>
<dbReference type="SMART" id="SM00591">
    <property type="entry name" value="RWD"/>
    <property type="match status" value="1"/>
</dbReference>
<dbReference type="InterPro" id="IPR032378">
    <property type="entry name" value="ZC3H15/TMA46_C"/>
</dbReference>
<evidence type="ECO:0000256" key="2">
    <source>
        <dbReference type="SAM" id="MobiDB-lite"/>
    </source>
</evidence>
<keyword evidence="1" id="KW-0175">Coiled coil</keyword>
<evidence type="ECO:0000259" key="3">
    <source>
        <dbReference type="PROSITE" id="PS50908"/>
    </source>
</evidence>
<evidence type="ECO:0000313" key="4">
    <source>
        <dbReference type="EMBL" id="CAG6752735.1"/>
    </source>
</evidence>
<dbReference type="AlphaFoldDB" id="A0A8D8ZSA3"/>
<evidence type="ECO:0000256" key="1">
    <source>
        <dbReference type="SAM" id="Coils"/>
    </source>
</evidence>
<dbReference type="InterPro" id="IPR016135">
    <property type="entry name" value="UBQ-conjugating_enzyme/RWD"/>
</dbReference>
<feature type="domain" description="RWD" evidence="3">
    <location>
        <begin position="9"/>
        <end position="113"/>
    </location>
</feature>
<feature type="region of interest" description="Disordered" evidence="2">
    <location>
        <begin position="206"/>
        <end position="247"/>
    </location>
</feature>
<feature type="coiled-coil region" evidence="1">
    <location>
        <begin position="114"/>
        <end position="141"/>
    </location>
</feature>
<dbReference type="EMBL" id="HBUF01363654">
    <property type="protein sequence ID" value="CAG6722354.1"/>
    <property type="molecule type" value="Transcribed_RNA"/>
</dbReference>
<dbReference type="EMBL" id="HBUF01534220">
    <property type="protein sequence ID" value="CAG6752734.1"/>
    <property type="molecule type" value="Transcribed_RNA"/>
</dbReference>
<feature type="compositionally biased region" description="Acidic residues" evidence="2">
    <location>
        <begin position="225"/>
        <end position="247"/>
    </location>
</feature>
<reference evidence="4" key="1">
    <citation type="submission" date="2021-05" db="EMBL/GenBank/DDBJ databases">
        <authorList>
            <person name="Alioto T."/>
            <person name="Alioto T."/>
            <person name="Gomez Garrido J."/>
        </authorList>
    </citation>
    <scope>NUCLEOTIDE SEQUENCE</scope>
</reference>
<dbReference type="PANTHER" id="PTHR12292">
    <property type="entry name" value="RWD DOMAIN-CONTAINING PROTEIN"/>
    <property type="match status" value="1"/>
</dbReference>
<name>A0A8D8ZSA3_9HEMI</name>